<dbReference type="InterPro" id="IPR003661">
    <property type="entry name" value="HisK_dim/P_dom"/>
</dbReference>
<keyword evidence="9" id="KW-0418">Kinase</keyword>
<dbReference type="SMART" id="SM00388">
    <property type="entry name" value="HisKA"/>
    <property type="match status" value="1"/>
</dbReference>
<evidence type="ECO:0000256" key="10">
    <source>
        <dbReference type="ARBA" id="ARBA00022840"/>
    </source>
</evidence>
<dbReference type="InterPro" id="IPR005467">
    <property type="entry name" value="His_kinase_dom"/>
</dbReference>
<keyword evidence="8" id="KW-0547">Nucleotide-binding</keyword>
<keyword evidence="12" id="KW-0902">Two-component regulatory system</keyword>
<feature type="modified residue" description="4-aspartylphosphate" evidence="14">
    <location>
        <position position="514"/>
    </location>
</feature>
<dbReference type="Gene3D" id="1.10.287.130">
    <property type="match status" value="1"/>
</dbReference>
<evidence type="ECO:0000256" key="6">
    <source>
        <dbReference type="ARBA" id="ARBA00022679"/>
    </source>
</evidence>
<comment type="subcellular location">
    <subcellularLocation>
        <location evidence="2">Cell membrane</location>
        <topology evidence="2">Multi-pass membrane protein</topology>
    </subcellularLocation>
</comment>
<dbReference type="PROSITE" id="PS50110">
    <property type="entry name" value="RESPONSE_REGULATORY"/>
    <property type="match status" value="1"/>
</dbReference>
<keyword evidence="4" id="KW-1003">Cell membrane</keyword>
<evidence type="ECO:0000256" key="9">
    <source>
        <dbReference type="ARBA" id="ARBA00022777"/>
    </source>
</evidence>
<evidence type="ECO:0000256" key="3">
    <source>
        <dbReference type="ARBA" id="ARBA00012438"/>
    </source>
</evidence>
<dbReference type="AlphaFoldDB" id="A0A7T5R455"/>
<evidence type="ECO:0000256" key="8">
    <source>
        <dbReference type="ARBA" id="ARBA00022741"/>
    </source>
</evidence>
<feature type="coiled-coil region" evidence="15">
    <location>
        <begin position="194"/>
        <end position="221"/>
    </location>
</feature>
<dbReference type="EMBL" id="CP066681">
    <property type="protein sequence ID" value="QQG37187.1"/>
    <property type="molecule type" value="Genomic_DNA"/>
</dbReference>
<dbReference type="GO" id="GO:0071555">
    <property type="term" value="P:cell wall organization"/>
    <property type="evidence" value="ECO:0007669"/>
    <property type="project" value="InterPro"/>
</dbReference>
<dbReference type="FunFam" id="3.30.565.10:FF:000010">
    <property type="entry name" value="Sensor histidine kinase RcsC"/>
    <property type="match status" value="1"/>
</dbReference>
<dbReference type="InterPro" id="IPR036890">
    <property type="entry name" value="HATPase_C_sf"/>
</dbReference>
<evidence type="ECO:0000259" key="18">
    <source>
        <dbReference type="PROSITE" id="PS50110"/>
    </source>
</evidence>
<feature type="domain" description="Histidine kinase" evidence="17">
    <location>
        <begin position="221"/>
        <end position="441"/>
    </location>
</feature>
<dbReference type="InterPro" id="IPR011006">
    <property type="entry name" value="CheY-like_superfamily"/>
</dbReference>
<reference evidence="19 20" key="1">
    <citation type="submission" date="2020-07" db="EMBL/GenBank/DDBJ databases">
        <title>Huge and variable diversity of episymbiotic CPR bacteria and DPANN archaea in groundwater ecosystems.</title>
        <authorList>
            <person name="He C.Y."/>
            <person name="Keren R."/>
            <person name="Whittaker M."/>
            <person name="Farag I.F."/>
            <person name="Doudna J."/>
            <person name="Cate J.H.D."/>
            <person name="Banfield J.F."/>
        </authorList>
    </citation>
    <scope>NUCLEOTIDE SEQUENCE [LARGE SCALE GENOMIC DNA]</scope>
    <source>
        <strain evidence="19">NC_groundwater_70_Ag_B-0.1um_54_66</strain>
    </source>
</reference>
<proteinExistence type="predicted"/>
<evidence type="ECO:0000256" key="2">
    <source>
        <dbReference type="ARBA" id="ARBA00004651"/>
    </source>
</evidence>
<evidence type="ECO:0000259" key="17">
    <source>
        <dbReference type="PROSITE" id="PS50109"/>
    </source>
</evidence>
<keyword evidence="13 16" id="KW-0472">Membrane</keyword>
<dbReference type="Pfam" id="PF00072">
    <property type="entry name" value="Response_reg"/>
    <property type="match status" value="1"/>
</dbReference>
<dbReference type="SMART" id="SM00387">
    <property type="entry name" value="HATPase_c"/>
    <property type="match status" value="1"/>
</dbReference>
<dbReference type="InterPro" id="IPR036097">
    <property type="entry name" value="HisK_dim/P_sf"/>
</dbReference>
<dbReference type="Gene3D" id="3.30.565.10">
    <property type="entry name" value="Histidine kinase-like ATPase, C-terminal domain"/>
    <property type="match status" value="1"/>
</dbReference>
<sequence>MKIDLMDSAGDNMIIMAALFVVFTILSNFSRKGCDTTLKQLLAGAIFGGFACLSMMVPVYAVDGVIIDSRIPIISMAGLVAGPLGALAAGIPPIILRLHIGGIGALVGVLSILLAMLGSGALGYYIKKYNKGIIPFRWIVYYAIVIAPVCLLPIALFPENIAIPLLVDTGAFLLGINIVGALLLGYLLSQDRNRRLLMVELDALKQKAEEATKAKSNFMARMSHELRTPMNSIVGFTDLLRSTNINDEQRYFLDQIKTSGRTMTDLISDILDFSRMEVGEIKLNLTPLNLAKMIESCGALVDPQAHEKGLELLIEIDPRCPEWVEGDELRIRQILLNLLHNAIKYTNSGYVKLKATAEEAGNRCVVSFCVIDTGIGIPKEKQQDIFHAFELADMSLTRETSGSGLGLSIAQQLAQRMGGNITVESQPAQGSTFKVELPFKRTNAVMAKDDGIKSTYAAEETMNKSILVVEDIAMNRDIVVAMMGKLGYQCSTAHNGAEALERVKRQHFDLIFMDLQMPVMNGYDAARKIREEYGIGSDETPIIALTAHALPEETAKCFEAGMDDFLTKPVEFIELASKVEEWIGGGTDGWDIQQREGSTYENVPLLAEAELRSFVSFVGNDRLLEAYDDFVNDNAARLLIIRTAMEDFEMIRSTLHNMSSTGGNLGMKKLSMYTQHLMDQGVARHRAMELSELDLLDSLFRESCRTFERHIETTQNMEAA</sequence>
<evidence type="ECO:0000256" key="5">
    <source>
        <dbReference type="ARBA" id="ARBA00022553"/>
    </source>
</evidence>
<dbReference type="PROSITE" id="PS50109">
    <property type="entry name" value="HIS_KIN"/>
    <property type="match status" value="1"/>
</dbReference>
<dbReference type="EC" id="2.7.13.3" evidence="3"/>
<evidence type="ECO:0000256" key="11">
    <source>
        <dbReference type="ARBA" id="ARBA00022989"/>
    </source>
</evidence>
<dbReference type="PRINTS" id="PR00344">
    <property type="entry name" value="BCTRLSENSOR"/>
</dbReference>
<accession>A0A7T5R455</accession>
<dbReference type="CDD" id="cd00082">
    <property type="entry name" value="HisKA"/>
    <property type="match status" value="1"/>
</dbReference>
<dbReference type="Pfam" id="PF02518">
    <property type="entry name" value="HATPase_c"/>
    <property type="match status" value="1"/>
</dbReference>
<dbReference type="GO" id="GO:0005524">
    <property type="term" value="F:ATP binding"/>
    <property type="evidence" value="ECO:0007669"/>
    <property type="project" value="UniProtKB-KW"/>
</dbReference>
<feature type="transmembrane region" description="Helical" evidence="16">
    <location>
        <begin position="12"/>
        <end position="29"/>
    </location>
</feature>
<dbReference type="GO" id="GO:0000155">
    <property type="term" value="F:phosphorelay sensor kinase activity"/>
    <property type="evidence" value="ECO:0007669"/>
    <property type="project" value="InterPro"/>
</dbReference>
<name>A0A7T5R455_9BACT</name>
<dbReference type="SUPFAM" id="SSF52172">
    <property type="entry name" value="CheY-like"/>
    <property type="match status" value="1"/>
</dbReference>
<keyword evidence="10" id="KW-0067">ATP-binding</keyword>
<evidence type="ECO:0000256" key="4">
    <source>
        <dbReference type="ARBA" id="ARBA00022475"/>
    </source>
</evidence>
<dbReference type="Gene3D" id="3.40.50.2300">
    <property type="match status" value="1"/>
</dbReference>
<dbReference type="InterPro" id="IPR011620">
    <property type="entry name" value="Sig_transdc_His_kinase_LytS_TM"/>
</dbReference>
<evidence type="ECO:0000256" key="13">
    <source>
        <dbReference type="ARBA" id="ARBA00023136"/>
    </source>
</evidence>
<dbReference type="InterPro" id="IPR036641">
    <property type="entry name" value="HPT_dom_sf"/>
</dbReference>
<dbReference type="FunFam" id="1.10.287.130:FF:000004">
    <property type="entry name" value="Ethylene receptor 1"/>
    <property type="match status" value="1"/>
</dbReference>
<evidence type="ECO:0000256" key="14">
    <source>
        <dbReference type="PROSITE-ProRule" id="PRU00169"/>
    </source>
</evidence>
<protein>
    <recommendedName>
        <fullName evidence="3">histidine kinase</fullName>
        <ecNumber evidence="3">2.7.13.3</ecNumber>
    </recommendedName>
</protein>
<organism evidence="19 20">
    <name type="scientific">Micavibrio aeruginosavorus</name>
    <dbReference type="NCBI Taxonomy" id="349221"/>
    <lineage>
        <taxon>Bacteria</taxon>
        <taxon>Pseudomonadati</taxon>
        <taxon>Bdellovibrionota</taxon>
        <taxon>Bdellovibrionia</taxon>
        <taxon>Bdellovibrionales</taxon>
        <taxon>Pseudobdellovibrionaceae</taxon>
        <taxon>Micavibrio</taxon>
    </lineage>
</organism>
<feature type="transmembrane region" description="Helical" evidence="16">
    <location>
        <begin position="169"/>
        <end position="188"/>
    </location>
</feature>
<feature type="transmembrane region" description="Helical" evidence="16">
    <location>
        <begin position="73"/>
        <end position="96"/>
    </location>
</feature>
<dbReference type="InterPro" id="IPR003594">
    <property type="entry name" value="HATPase_dom"/>
</dbReference>
<gene>
    <name evidence="19" type="ORF">HYS17_05340</name>
</gene>
<dbReference type="GO" id="GO:0005886">
    <property type="term" value="C:plasma membrane"/>
    <property type="evidence" value="ECO:0007669"/>
    <property type="project" value="UniProtKB-SubCell"/>
</dbReference>
<dbReference type="SUPFAM" id="SSF47226">
    <property type="entry name" value="Histidine-containing phosphotransfer domain, HPT domain"/>
    <property type="match status" value="1"/>
</dbReference>
<dbReference type="PANTHER" id="PTHR45339:SF1">
    <property type="entry name" value="HYBRID SIGNAL TRANSDUCTION HISTIDINE KINASE J"/>
    <property type="match status" value="1"/>
</dbReference>
<feature type="transmembrane region" description="Helical" evidence="16">
    <location>
        <begin position="41"/>
        <end position="61"/>
    </location>
</feature>
<dbReference type="Proteomes" id="UP000595362">
    <property type="component" value="Chromosome"/>
</dbReference>
<dbReference type="CDD" id="cd17546">
    <property type="entry name" value="REC_hyHK_CKI1_RcsC-like"/>
    <property type="match status" value="1"/>
</dbReference>
<dbReference type="PANTHER" id="PTHR45339">
    <property type="entry name" value="HYBRID SIGNAL TRANSDUCTION HISTIDINE KINASE J"/>
    <property type="match status" value="1"/>
</dbReference>
<dbReference type="CDD" id="cd16922">
    <property type="entry name" value="HATPase_EvgS-ArcB-TorS-like"/>
    <property type="match status" value="1"/>
</dbReference>
<dbReference type="InterPro" id="IPR004358">
    <property type="entry name" value="Sig_transdc_His_kin-like_C"/>
</dbReference>
<keyword evidence="15" id="KW-0175">Coiled coil</keyword>
<dbReference type="SUPFAM" id="SSF55874">
    <property type="entry name" value="ATPase domain of HSP90 chaperone/DNA topoisomerase II/histidine kinase"/>
    <property type="match status" value="1"/>
</dbReference>
<keyword evidence="7 16" id="KW-0812">Transmembrane</keyword>
<evidence type="ECO:0000256" key="15">
    <source>
        <dbReference type="SAM" id="Coils"/>
    </source>
</evidence>
<evidence type="ECO:0000256" key="7">
    <source>
        <dbReference type="ARBA" id="ARBA00022692"/>
    </source>
</evidence>
<feature type="domain" description="Response regulatory" evidence="18">
    <location>
        <begin position="465"/>
        <end position="583"/>
    </location>
</feature>
<keyword evidence="6" id="KW-0808">Transferase</keyword>
<feature type="transmembrane region" description="Helical" evidence="16">
    <location>
        <begin position="138"/>
        <end position="157"/>
    </location>
</feature>
<keyword evidence="5 14" id="KW-0597">Phosphoprotein</keyword>
<comment type="catalytic activity">
    <reaction evidence="1">
        <text>ATP + protein L-histidine = ADP + protein N-phospho-L-histidine.</text>
        <dbReference type="EC" id="2.7.13.3"/>
    </reaction>
</comment>
<dbReference type="SUPFAM" id="SSF47384">
    <property type="entry name" value="Homodimeric domain of signal transducing histidine kinase"/>
    <property type="match status" value="1"/>
</dbReference>
<keyword evidence="11 16" id="KW-1133">Transmembrane helix</keyword>
<evidence type="ECO:0000313" key="20">
    <source>
        <dbReference type="Proteomes" id="UP000595362"/>
    </source>
</evidence>
<evidence type="ECO:0000256" key="16">
    <source>
        <dbReference type="SAM" id="Phobius"/>
    </source>
</evidence>
<dbReference type="Pfam" id="PF07694">
    <property type="entry name" value="5TM-5TMR_LYT"/>
    <property type="match status" value="1"/>
</dbReference>
<evidence type="ECO:0000256" key="12">
    <source>
        <dbReference type="ARBA" id="ARBA00023012"/>
    </source>
</evidence>
<dbReference type="Pfam" id="PF00512">
    <property type="entry name" value="HisKA"/>
    <property type="match status" value="1"/>
</dbReference>
<dbReference type="InterPro" id="IPR001789">
    <property type="entry name" value="Sig_transdc_resp-reg_receiver"/>
</dbReference>
<evidence type="ECO:0000313" key="19">
    <source>
        <dbReference type="EMBL" id="QQG37187.1"/>
    </source>
</evidence>
<evidence type="ECO:0000256" key="1">
    <source>
        <dbReference type="ARBA" id="ARBA00000085"/>
    </source>
</evidence>
<dbReference type="SMART" id="SM00448">
    <property type="entry name" value="REC"/>
    <property type="match status" value="1"/>
</dbReference>
<feature type="transmembrane region" description="Helical" evidence="16">
    <location>
        <begin position="102"/>
        <end position="126"/>
    </location>
</feature>